<protein>
    <submittedName>
        <fullName evidence="1">Uncharacterized protein</fullName>
    </submittedName>
</protein>
<dbReference type="EMBL" id="MAVT02001813">
    <property type="protein sequence ID" value="POS70092.1"/>
    <property type="molecule type" value="Genomic_DNA"/>
</dbReference>
<gene>
    <name evidence="1" type="ORF">DHEL01_v211516</name>
</gene>
<proteinExistence type="predicted"/>
<sequence length="286" mass="33196">MADSGIKSDKSSIDILDGECHELVAQALRSTLSTQIAQSTLAQILLRALQAQPLGSDFFNVRLIEFIAVGVHEVAKYLYKLDSKGHQDDGIETWVPPKNEDWDWWWRRYPDGPPPTLFYHTYYFDHEQYPDGAADMVGYWAESRILGGVIVFDRKRELATNAVFIHPDRDEVTYRICELTGEQKTSLVRFLIAPPLETGRDSLQCPLPIIPGTENTNRIDPEEPISWTGIYRDAWERNLHTEELGDGRRRDVWRKASELDWLTFDAWMEARGRYYSRLERYPELFP</sequence>
<reference evidence="1" key="1">
    <citation type="submission" date="2017-09" db="EMBL/GenBank/DDBJ databases">
        <title>Polyketide synthases of a Diaporthe helianthi virulent isolate.</title>
        <authorList>
            <person name="Baroncelli R."/>
        </authorList>
    </citation>
    <scope>NUCLEOTIDE SEQUENCE [LARGE SCALE GENOMIC DNA]</scope>
    <source>
        <strain evidence="1">7/96</strain>
    </source>
</reference>
<dbReference type="Proteomes" id="UP000094444">
    <property type="component" value="Unassembled WGS sequence"/>
</dbReference>
<dbReference type="OrthoDB" id="5346581at2759"/>
<comment type="caution">
    <text evidence="1">The sequence shown here is derived from an EMBL/GenBank/DDBJ whole genome shotgun (WGS) entry which is preliminary data.</text>
</comment>
<keyword evidence="2" id="KW-1185">Reference proteome</keyword>
<evidence type="ECO:0000313" key="1">
    <source>
        <dbReference type="EMBL" id="POS70092.1"/>
    </source>
</evidence>
<organism evidence="1 2">
    <name type="scientific">Diaporthe helianthi</name>
    <dbReference type="NCBI Taxonomy" id="158607"/>
    <lineage>
        <taxon>Eukaryota</taxon>
        <taxon>Fungi</taxon>
        <taxon>Dikarya</taxon>
        <taxon>Ascomycota</taxon>
        <taxon>Pezizomycotina</taxon>
        <taxon>Sordariomycetes</taxon>
        <taxon>Sordariomycetidae</taxon>
        <taxon>Diaporthales</taxon>
        <taxon>Diaporthaceae</taxon>
        <taxon>Diaporthe</taxon>
    </lineage>
</organism>
<accession>A0A2P5HIM4</accession>
<dbReference type="InParanoid" id="A0A2P5HIM4"/>
<evidence type="ECO:0000313" key="2">
    <source>
        <dbReference type="Proteomes" id="UP000094444"/>
    </source>
</evidence>
<name>A0A2P5HIM4_DIAHE</name>
<dbReference type="AlphaFoldDB" id="A0A2P5HIM4"/>